<reference evidence="1 2" key="1">
    <citation type="journal article" date="2011" name="Proc. Natl. Acad. Sci. U.S.A.">
        <title>Evolutionary erosion of yeast sex chromosomes by mating-type switching accidents.</title>
        <authorList>
            <person name="Gordon J.L."/>
            <person name="Armisen D."/>
            <person name="Proux-Wera E."/>
            <person name="Oheigeartaigh S.S."/>
            <person name="Byrne K.P."/>
            <person name="Wolfe K.H."/>
        </authorList>
    </citation>
    <scope>NUCLEOTIDE SEQUENCE [LARGE SCALE GENOMIC DNA]</scope>
    <source>
        <strain evidence="2">ATCC 34711 / CBS 6284 / DSM 70876 / NBRC 10599 / NRRL Y-10934 / UCD 77-7</strain>
    </source>
</reference>
<dbReference type="GeneID" id="14493142"/>
<gene>
    <name evidence="1" type="primary">TBLA0A09970</name>
    <name evidence="1" type="ORF">TBLA_0A09970</name>
</gene>
<dbReference type="Proteomes" id="UP000002866">
    <property type="component" value="Chromosome 1"/>
</dbReference>
<dbReference type="GO" id="GO:0034599">
    <property type="term" value="P:cellular response to oxidative stress"/>
    <property type="evidence" value="ECO:0007669"/>
    <property type="project" value="InterPro"/>
</dbReference>
<evidence type="ECO:0000313" key="1">
    <source>
        <dbReference type="EMBL" id="CCH58777.1"/>
    </source>
</evidence>
<organism evidence="1 2">
    <name type="scientific">Henningerozyma blattae (strain ATCC 34711 / CBS 6284 / DSM 70876 / NBRC 10599 / NRRL Y-10934 / UCD 77-7)</name>
    <name type="common">Yeast</name>
    <name type="synonym">Tetrapisispora blattae</name>
    <dbReference type="NCBI Taxonomy" id="1071380"/>
    <lineage>
        <taxon>Eukaryota</taxon>
        <taxon>Fungi</taxon>
        <taxon>Dikarya</taxon>
        <taxon>Ascomycota</taxon>
        <taxon>Saccharomycotina</taxon>
        <taxon>Saccharomycetes</taxon>
        <taxon>Saccharomycetales</taxon>
        <taxon>Saccharomycetaceae</taxon>
        <taxon>Henningerozyma</taxon>
    </lineage>
</organism>
<dbReference type="KEGG" id="tbl:TBLA_0A09970"/>
<dbReference type="GO" id="GO:0065003">
    <property type="term" value="P:protein-containing complex assembly"/>
    <property type="evidence" value="ECO:0007669"/>
    <property type="project" value="EnsemblFungi"/>
</dbReference>
<dbReference type="GO" id="GO:0015035">
    <property type="term" value="F:protein-disulfide reductase activity"/>
    <property type="evidence" value="ECO:0007669"/>
    <property type="project" value="EnsemblFungi"/>
</dbReference>
<dbReference type="Pfam" id="PF08568">
    <property type="entry name" value="Kinetochor_Ybp2"/>
    <property type="match status" value="1"/>
</dbReference>
<accession>I2GXC5</accession>
<dbReference type="EMBL" id="HE806316">
    <property type="protein sequence ID" value="CCH58777.1"/>
    <property type="molecule type" value="Genomic_DNA"/>
</dbReference>
<dbReference type="HOGENOM" id="CLU_024514_0_0_1"/>
<dbReference type="OMA" id="TYEIGWD"/>
<dbReference type="OrthoDB" id="5396786at2759"/>
<dbReference type="GO" id="GO:0140297">
    <property type="term" value="F:DNA-binding transcription factor binding"/>
    <property type="evidence" value="ECO:0007669"/>
    <property type="project" value="EnsemblFungi"/>
</dbReference>
<dbReference type="AlphaFoldDB" id="I2GXC5"/>
<protein>
    <submittedName>
        <fullName evidence="1">Uncharacterized protein</fullName>
    </submittedName>
</protein>
<dbReference type="InterPro" id="IPR013877">
    <property type="entry name" value="YAP-bd/ALF4/Glomulin"/>
</dbReference>
<dbReference type="InterPro" id="IPR040347">
    <property type="entry name" value="YBP1/2"/>
</dbReference>
<dbReference type="STRING" id="1071380.I2GXC5"/>
<proteinExistence type="predicted"/>
<keyword evidence="2" id="KW-1185">Reference proteome</keyword>
<dbReference type="InParanoid" id="I2GXC5"/>
<dbReference type="PANTHER" id="PTHR28020">
    <property type="entry name" value="YAP1-BINDING PROTEIN 1-RELATED"/>
    <property type="match status" value="1"/>
</dbReference>
<dbReference type="eggNOG" id="ENOG502QWJN">
    <property type="taxonomic scope" value="Eukaryota"/>
</dbReference>
<sequence length="688" mass="79556">MSEESEPFTIDEICEAIVEAFEEQKDDPISLVTTIDMYGEDVNSNYTTDEKAQYLETLLEQLQKNPAVVEKIGWDLPRGLLAFYSTKNIPYFKNLKSSRICLAVMKSFNEIALSGNARQCILSCTEILSELNIKEISQKTKDEPEGSSTYAEYKEQMYSKGKENVHELQLAVLDRDPVEFIVGLEVYSLFELLGTALKRVNTLYPSKYLSMTIAAMMQFFRSNLADISDFNFMLRRAYTFCRNYIPANPPSTLTEEEQKMSREELKKIIENDHALQGKLLRTFSIATLALFTRMTNMCADINYFCELTHQKATLNEFYGELSELKGRYFQLAFSYDVDLKSEFIKLIEESKNLYKHLPSDNKFKDKQSYSNFKSDIYKLSFNYQLQKIGKQTKLEMDPYGLFILSGICYTETQKHLLADISIKDTLYLYLRFVSPSLFSDLFKNRAAETTAQYWIWVAITNSSIKDLKDELKTIPSYVCTSVLQLLLATNYKTVNEQFRMIYFTLITRLLCLLPEDTSFQFVNDILSDNASTPMAKSIVLCMFKDLLVRTWADPTSETDVKDMTKNVAEINLNNTNDNDKKVNQQESKDKLPKSKAYLTLNEERRKIILDTVLHTIKGISKYMDKDGYLLLILNYINFMNSLSNSWEKSQLKEINETLTEVLEKTDIQQKSVLDKIVTANNKLYEICK</sequence>
<evidence type="ECO:0000313" key="2">
    <source>
        <dbReference type="Proteomes" id="UP000002866"/>
    </source>
</evidence>
<dbReference type="FunCoup" id="I2GXC5">
    <property type="interactions" value="34"/>
</dbReference>
<dbReference type="PANTHER" id="PTHR28020:SF1">
    <property type="entry name" value="YAP1-BINDING PROTEIN 1-RELATED"/>
    <property type="match status" value="1"/>
</dbReference>
<dbReference type="GO" id="GO:0005737">
    <property type="term" value="C:cytoplasm"/>
    <property type="evidence" value="ECO:0007669"/>
    <property type="project" value="TreeGrafter"/>
</dbReference>
<dbReference type="RefSeq" id="XP_004178296.1">
    <property type="nucleotide sequence ID" value="XM_004178248.1"/>
</dbReference>
<name>I2GXC5_HENB6</name>